<comment type="caution">
    <text evidence="1">The sequence shown here is derived from an EMBL/GenBank/DDBJ whole genome shotgun (WGS) entry which is preliminary data.</text>
</comment>
<dbReference type="AlphaFoldDB" id="A0A433QD44"/>
<gene>
    <name evidence="1" type="ORF">BC938DRAFT_482857</name>
</gene>
<feature type="non-terminal residue" evidence="1">
    <location>
        <position position="1"/>
    </location>
</feature>
<evidence type="ECO:0000313" key="2">
    <source>
        <dbReference type="Proteomes" id="UP000274822"/>
    </source>
</evidence>
<dbReference type="Proteomes" id="UP000274822">
    <property type="component" value="Unassembled WGS sequence"/>
</dbReference>
<dbReference type="Gene3D" id="2.80.10.50">
    <property type="match status" value="1"/>
</dbReference>
<name>A0A433QD44_9FUNG</name>
<evidence type="ECO:0000313" key="1">
    <source>
        <dbReference type="EMBL" id="RUS27700.1"/>
    </source>
</evidence>
<organism evidence="1 2">
    <name type="scientific">Jimgerdemannia flammicorona</name>
    <dbReference type="NCBI Taxonomy" id="994334"/>
    <lineage>
        <taxon>Eukaryota</taxon>
        <taxon>Fungi</taxon>
        <taxon>Fungi incertae sedis</taxon>
        <taxon>Mucoromycota</taxon>
        <taxon>Mucoromycotina</taxon>
        <taxon>Endogonomycetes</taxon>
        <taxon>Endogonales</taxon>
        <taxon>Endogonaceae</taxon>
        <taxon>Jimgerdemannia</taxon>
    </lineage>
</organism>
<accession>A0A433QD44</accession>
<proteinExistence type="predicted"/>
<protein>
    <submittedName>
        <fullName evidence="1">Uncharacterized protein</fullName>
    </submittedName>
</protein>
<reference evidence="1 2" key="1">
    <citation type="journal article" date="2018" name="New Phytol.">
        <title>Phylogenomics of Endogonaceae and evolution of mycorrhizas within Mucoromycota.</title>
        <authorList>
            <person name="Chang Y."/>
            <person name="Desiro A."/>
            <person name="Na H."/>
            <person name="Sandor L."/>
            <person name="Lipzen A."/>
            <person name="Clum A."/>
            <person name="Barry K."/>
            <person name="Grigoriev I.V."/>
            <person name="Martin F.M."/>
            <person name="Stajich J.E."/>
            <person name="Smith M.E."/>
            <person name="Bonito G."/>
            <person name="Spatafora J.W."/>
        </authorList>
    </citation>
    <scope>NUCLEOTIDE SEQUENCE [LARGE SCALE GENOMIC DNA]</scope>
    <source>
        <strain evidence="1 2">AD002</strain>
    </source>
</reference>
<keyword evidence="2" id="KW-1185">Reference proteome</keyword>
<sequence length="315" mass="36263">GNTNLQSPDWETSVDDATHWDIVDRDDVVPIWRMLDDDLAAKVETVMNAAFELERLPMEQTYRIKNTKTQNYLSYQDFYYPDQIGKIVVAAPARSHEDNDRILWKFVPVPGKAGDPPPPKFLCYDHKFKFYIKPCSSDNDYLHASFRFNAPVTTELEGQVSLRRITQANKLHPTDEWIIKRRNEPFKDNGEDVKNIDLVMHKTAFVKRTDEFRLHCVQKSCLGAHPVPLQNIEVKIKGKKPSNLFSNWRKAVNLVPEAEAEADFGNGKKEKDKKKWQTAKLGDLDSFAHKSLEVIMLSDDVLEKNSEDVGWSVET</sequence>
<dbReference type="EMBL" id="RBNJ01007940">
    <property type="protein sequence ID" value="RUS27700.1"/>
    <property type="molecule type" value="Genomic_DNA"/>
</dbReference>